<evidence type="ECO:0000313" key="1">
    <source>
        <dbReference type="EMBL" id="SDQ34080.1"/>
    </source>
</evidence>
<gene>
    <name evidence="1" type="ORF">SAMN04489764_0293</name>
</gene>
<accession>A0A1H1A373</accession>
<dbReference type="Proteomes" id="UP000217103">
    <property type="component" value="Unassembled WGS sequence"/>
</dbReference>
<evidence type="ECO:0000313" key="2">
    <source>
        <dbReference type="Proteomes" id="UP000217103"/>
    </source>
</evidence>
<protein>
    <submittedName>
        <fullName evidence="1">Uncharacterized protein</fullName>
    </submittedName>
</protein>
<dbReference type="AlphaFoldDB" id="A0A1H1A373"/>
<keyword evidence="2" id="KW-1185">Reference proteome</keyword>
<proteinExistence type="predicted"/>
<organism evidence="1 2">
    <name type="scientific">Thermostaphylospora chromogena</name>
    <dbReference type="NCBI Taxonomy" id="35622"/>
    <lineage>
        <taxon>Bacteria</taxon>
        <taxon>Bacillati</taxon>
        <taxon>Actinomycetota</taxon>
        <taxon>Actinomycetes</taxon>
        <taxon>Streptosporangiales</taxon>
        <taxon>Thermomonosporaceae</taxon>
        <taxon>Thermostaphylospora</taxon>
    </lineage>
</organism>
<name>A0A1H1A373_9ACTN</name>
<sequence length="40" mass="4546">MLRRVTPKEAEELAGCFAFDRCEGREGLERVLREHLAGEA</sequence>
<dbReference type="EMBL" id="FNKK01000002">
    <property type="protein sequence ID" value="SDQ34080.1"/>
    <property type="molecule type" value="Genomic_DNA"/>
</dbReference>
<reference evidence="1 2" key="1">
    <citation type="submission" date="2016-10" db="EMBL/GenBank/DDBJ databases">
        <authorList>
            <person name="de Groot N.N."/>
        </authorList>
    </citation>
    <scope>NUCLEOTIDE SEQUENCE [LARGE SCALE GENOMIC DNA]</scope>
    <source>
        <strain evidence="1 2">DSM 43794</strain>
    </source>
</reference>